<dbReference type="GO" id="GO:0005666">
    <property type="term" value="C:RNA polymerase III complex"/>
    <property type="evidence" value="ECO:0007669"/>
    <property type="project" value="UniProtKB-UniRule"/>
</dbReference>
<dbReference type="InterPro" id="IPR013197">
    <property type="entry name" value="RNA_pol_III_RPC82-rel_HTH"/>
</dbReference>
<reference evidence="10 11" key="1">
    <citation type="submission" date="2024-03" db="EMBL/GenBank/DDBJ databases">
        <title>Adaptation during the transition from Ophiocordyceps entomopathogen to insect associate is accompanied by gene loss and intensified selection.</title>
        <authorList>
            <person name="Ward C.M."/>
            <person name="Onetto C.A."/>
            <person name="Borneman A.R."/>
        </authorList>
    </citation>
    <scope>NUCLEOTIDE SEQUENCE [LARGE SCALE GENOMIC DNA]</scope>
    <source>
        <strain evidence="10">AWRI1</strain>
        <tissue evidence="10">Single Adult Female</tissue>
    </source>
</reference>
<gene>
    <name evidence="10" type="ORF">V9T40_007286</name>
</gene>
<dbReference type="Pfam" id="PF22536">
    <property type="entry name" value="WHD_POLR3C"/>
    <property type="match status" value="1"/>
</dbReference>
<dbReference type="AlphaFoldDB" id="A0AAN9TW51"/>
<dbReference type="Pfam" id="PF05645">
    <property type="entry name" value="RNA_pol_Rpc82"/>
    <property type="match status" value="1"/>
</dbReference>
<dbReference type="InterPro" id="IPR008806">
    <property type="entry name" value="RNA_pol_III_Rpc82_C"/>
</dbReference>
<dbReference type="Proteomes" id="UP001367676">
    <property type="component" value="Unassembled WGS sequence"/>
</dbReference>
<dbReference type="InterPro" id="IPR039748">
    <property type="entry name" value="RPC3"/>
</dbReference>
<protein>
    <recommendedName>
        <fullName evidence="6">DNA-directed RNA polymerase III subunit RPC3</fullName>
        <shortName evidence="6">RNA polymerase III subunit C3</shortName>
    </recommendedName>
</protein>
<evidence type="ECO:0000256" key="1">
    <source>
        <dbReference type="ARBA" id="ARBA00004123"/>
    </source>
</evidence>
<dbReference type="PANTHER" id="PTHR12949">
    <property type="entry name" value="RNA POLYMERASE III DNA DIRECTED -RELATED"/>
    <property type="match status" value="1"/>
</dbReference>
<evidence type="ECO:0000259" key="9">
    <source>
        <dbReference type="Pfam" id="PF22536"/>
    </source>
</evidence>
<evidence type="ECO:0000256" key="5">
    <source>
        <dbReference type="ARBA" id="ARBA00023242"/>
    </source>
</evidence>
<feature type="domain" description="DNA-directed RNA polymerase III subunit RPC3 winged-helix" evidence="9">
    <location>
        <begin position="329"/>
        <end position="407"/>
    </location>
</feature>
<comment type="similarity">
    <text evidence="2 6">Belongs to the eukaryotic RPC3/POLR3C RNA polymerase subunit family.</text>
</comment>
<evidence type="ECO:0000256" key="3">
    <source>
        <dbReference type="ARBA" id="ARBA00022478"/>
    </source>
</evidence>
<dbReference type="InterPro" id="IPR036388">
    <property type="entry name" value="WH-like_DNA-bd_sf"/>
</dbReference>
<dbReference type="EMBL" id="JBBCAQ010000002">
    <property type="protein sequence ID" value="KAK7605428.1"/>
    <property type="molecule type" value="Genomic_DNA"/>
</dbReference>
<feature type="domain" description="RNA polymerase III subunit RPC82-related helix-turn-helix" evidence="8">
    <location>
        <begin position="8"/>
        <end position="64"/>
    </location>
</feature>
<comment type="subunit">
    <text evidence="6">Component of the RNA polymerase III (Pol III) complex consisting of 17 subunits.</text>
</comment>
<dbReference type="PANTHER" id="PTHR12949:SF0">
    <property type="entry name" value="DNA-DIRECTED RNA POLYMERASE III SUBUNIT RPC3"/>
    <property type="match status" value="1"/>
</dbReference>
<feature type="domain" description="RNA polymerase III Rpc82 C -terminal" evidence="7">
    <location>
        <begin position="200"/>
        <end position="264"/>
    </location>
</feature>
<keyword evidence="5 6" id="KW-0539">Nucleus</keyword>
<comment type="subcellular location">
    <subcellularLocation>
        <location evidence="1 6">Nucleus</location>
    </subcellularLocation>
</comment>
<evidence type="ECO:0000259" key="8">
    <source>
        <dbReference type="Pfam" id="PF08221"/>
    </source>
</evidence>
<dbReference type="GO" id="GO:0006351">
    <property type="term" value="P:DNA-templated transcription"/>
    <property type="evidence" value="ECO:0007669"/>
    <property type="project" value="InterPro"/>
</dbReference>
<evidence type="ECO:0000313" key="11">
    <source>
        <dbReference type="Proteomes" id="UP001367676"/>
    </source>
</evidence>
<name>A0AAN9TW51_9HEMI</name>
<proteinExistence type="inferred from homology"/>
<evidence type="ECO:0000259" key="7">
    <source>
        <dbReference type="Pfam" id="PF05645"/>
    </source>
</evidence>
<comment type="caution">
    <text evidence="10">The sequence shown here is derived from an EMBL/GenBank/DDBJ whole genome shotgun (WGS) entry which is preliminary data.</text>
</comment>
<evidence type="ECO:0000313" key="10">
    <source>
        <dbReference type="EMBL" id="KAK7605428.1"/>
    </source>
</evidence>
<evidence type="ECO:0000256" key="6">
    <source>
        <dbReference type="RuleBase" id="RU367076"/>
    </source>
</evidence>
<comment type="function">
    <text evidence="6">DNA-dependent RNA polymerase catalyzes the transcription of DNA into RNA using the four ribonucleoside triphosphates as substrates. Specific core component of RNA polymerase III which synthesizes small RNAs, such as 5S rRNA and tRNAs.</text>
</comment>
<keyword evidence="3 6" id="KW-0240">DNA-directed RNA polymerase</keyword>
<dbReference type="GO" id="GO:0003697">
    <property type="term" value="F:single-stranded DNA binding"/>
    <property type="evidence" value="ECO:0007669"/>
    <property type="project" value="UniProtKB-UniRule"/>
</dbReference>
<dbReference type="Gene3D" id="1.10.10.10">
    <property type="entry name" value="Winged helix-like DNA-binding domain superfamily/Winged helix DNA-binding domain"/>
    <property type="match status" value="4"/>
</dbReference>
<dbReference type="InterPro" id="IPR055207">
    <property type="entry name" value="POLR3C_WHD"/>
</dbReference>
<evidence type="ECO:0000256" key="2">
    <source>
        <dbReference type="ARBA" id="ARBA00007206"/>
    </source>
</evidence>
<keyword evidence="4 6" id="KW-0804">Transcription</keyword>
<keyword evidence="11" id="KW-1185">Reference proteome</keyword>
<organism evidence="10 11">
    <name type="scientific">Parthenolecanium corni</name>
    <dbReference type="NCBI Taxonomy" id="536013"/>
    <lineage>
        <taxon>Eukaryota</taxon>
        <taxon>Metazoa</taxon>
        <taxon>Ecdysozoa</taxon>
        <taxon>Arthropoda</taxon>
        <taxon>Hexapoda</taxon>
        <taxon>Insecta</taxon>
        <taxon>Pterygota</taxon>
        <taxon>Neoptera</taxon>
        <taxon>Paraneoptera</taxon>
        <taxon>Hemiptera</taxon>
        <taxon>Sternorrhyncha</taxon>
        <taxon>Coccoidea</taxon>
        <taxon>Coccidae</taxon>
        <taxon>Parthenolecanium</taxon>
    </lineage>
</organism>
<evidence type="ECO:0000256" key="4">
    <source>
        <dbReference type="ARBA" id="ARBA00023163"/>
    </source>
</evidence>
<dbReference type="Pfam" id="PF08221">
    <property type="entry name" value="HTH_9"/>
    <property type="match status" value="1"/>
</dbReference>
<sequence length="526" mass="60183">MTVYESQLAFLLLEEYFGPIVTRVCEPLKWGPKTLKLLVDPVHSPPSTVKQALSILINFNFVCYKSPEGNPASCDYSLQTSNILQMFRYSKFMLIARKMYDKSSKESKEAELAVRELLYAGRMTLYRLILKVAICLSQEYGGEQHSLTSIKNVVCQLADNGFLMPIDRVTNDIVPRRIPLTEIEKVSKIDMAKLTNLYRGTDSEFPRNELYWTVNYDRFLIEIRNEILLLAVKRRFGDECETVMKHLLKLSFTKSNPWEGLSSPVSLMVLRDSICNDPSSKVPLQNLKLFIEQIEDDSCSFVQTSFNVANALSVCFKDAFQKLALECISGILNEKFGPKAARVFNIVRDKKFIELEQIPRIAMLADKEAKQITYKLLEENFIQMQELRKPTTGAASGPSKSFILFYVNINSVIKMTLNMAFKNSYNLMVRRKEEQLKHSPIFAKKREADNVAKVLRDQNVTEEQISDTVNDILSPSEMSLLESAQKVLKRLNAAQLQVDEMIILLQVYVMYHKTGPPVPKSTKKKK</sequence>
<dbReference type="Gene3D" id="6.10.140.1450">
    <property type="match status" value="1"/>
</dbReference>
<dbReference type="Pfam" id="PF20912">
    <property type="entry name" value="RPC3_helical"/>
    <property type="match status" value="1"/>
</dbReference>
<accession>A0AAN9TW51</accession>